<keyword evidence="1" id="KW-0812">Transmembrane</keyword>
<dbReference type="EMBL" id="NMUQ01000004">
    <property type="protein sequence ID" value="OXM13100.1"/>
    <property type="molecule type" value="Genomic_DNA"/>
</dbReference>
<dbReference type="AlphaFoldDB" id="A0A229NT92"/>
<proteinExistence type="predicted"/>
<comment type="caution">
    <text evidence="2">The sequence shown here is derived from an EMBL/GenBank/DDBJ whole genome shotgun (WGS) entry which is preliminary data.</text>
</comment>
<sequence>MSKPLALIYSLLSIALMTGTAIAISYNAWLAIALGVATCLFIGGGFMLKSRLKHNKPAER</sequence>
<evidence type="ECO:0000256" key="1">
    <source>
        <dbReference type="SAM" id="Phobius"/>
    </source>
</evidence>
<evidence type="ECO:0000313" key="3">
    <source>
        <dbReference type="Proteomes" id="UP000215145"/>
    </source>
</evidence>
<name>A0A229NT92_9BACL</name>
<evidence type="ECO:0000313" key="2">
    <source>
        <dbReference type="EMBL" id="OXM13100.1"/>
    </source>
</evidence>
<reference evidence="2 3" key="1">
    <citation type="submission" date="2017-07" db="EMBL/GenBank/DDBJ databases">
        <title>Paenibacillus herberti R33 genome sequencing and assembly.</title>
        <authorList>
            <person name="Su W."/>
        </authorList>
    </citation>
    <scope>NUCLEOTIDE SEQUENCE [LARGE SCALE GENOMIC DNA]</scope>
    <source>
        <strain evidence="2 3">R33</strain>
    </source>
</reference>
<dbReference type="Pfam" id="PF17259">
    <property type="entry name" value="DUF5325"/>
    <property type="match status" value="1"/>
</dbReference>
<dbReference type="InterPro" id="IPR035211">
    <property type="entry name" value="DUF5325"/>
</dbReference>
<dbReference type="Proteomes" id="UP000215145">
    <property type="component" value="Unassembled WGS sequence"/>
</dbReference>
<gene>
    <name evidence="2" type="ORF">CGZ75_23285</name>
</gene>
<dbReference type="OrthoDB" id="2628998at2"/>
<accession>A0A229NT92</accession>
<keyword evidence="3" id="KW-1185">Reference proteome</keyword>
<evidence type="ECO:0008006" key="4">
    <source>
        <dbReference type="Google" id="ProtNLM"/>
    </source>
</evidence>
<keyword evidence="1" id="KW-1133">Transmembrane helix</keyword>
<keyword evidence="1" id="KW-0472">Membrane</keyword>
<dbReference type="RefSeq" id="WP_089526787.1">
    <property type="nucleotide sequence ID" value="NZ_NMUQ01000004.1"/>
</dbReference>
<organism evidence="2 3">
    <name type="scientific">Paenibacillus herberti</name>
    <dbReference type="NCBI Taxonomy" id="1619309"/>
    <lineage>
        <taxon>Bacteria</taxon>
        <taxon>Bacillati</taxon>
        <taxon>Bacillota</taxon>
        <taxon>Bacilli</taxon>
        <taxon>Bacillales</taxon>
        <taxon>Paenibacillaceae</taxon>
        <taxon>Paenibacillus</taxon>
    </lineage>
</organism>
<protein>
    <recommendedName>
        <fullName evidence="4">DUF5325 family protein</fullName>
    </recommendedName>
</protein>
<feature type="transmembrane region" description="Helical" evidence="1">
    <location>
        <begin position="31"/>
        <end position="48"/>
    </location>
</feature>